<keyword evidence="3" id="KW-0328">Glycosyltransferase</keyword>
<evidence type="ECO:0000256" key="1">
    <source>
        <dbReference type="SAM" id="Phobius"/>
    </source>
</evidence>
<comment type="caution">
    <text evidence="3">The sequence shown here is derived from an EMBL/GenBank/DDBJ whole genome shotgun (WGS) entry which is preliminary data.</text>
</comment>
<dbReference type="GO" id="GO:0016758">
    <property type="term" value="F:hexosyltransferase activity"/>
    <property type="evidence" value="ECO:0007669"/>
    <property type="project" value="UniProtKB-ARBA"/>
</dbReference>
<dbReference type="Proteomes" id="UP000034954">
    <property type="component" value="Unassembled WGS sequence"/>
</dbReference>
<keyword evidence="4" id="KW-1185">Reference proteome</keyword>
<keyword evidence="1" id="KW-0812">Transmembrane</keyword>
<dbReference type="PANTHER" id="PTHR22916:SF3">
    <property type="entry name" value="UDP-GLCNAC:BETAGAL BETA-1,3-N-ACETYLGLUCOSAMINYLTRANSFERASE-LIKE PROTEIN 1"/>
    <property type="match status" value="1"/>
</dbReference>
<protein>
    <submittedName>
        <fullName evidence="3">Glycosyltransferase family 2</fullName>
        <ecNumber evidence="3">2.4.1.-</ecNumber>
    </submittedName>
</protein>
<sequence>MNKPTAPISVVIPCFRCAQTIQRSVDSVAAQTHLPKEVMLVDDASDDDTLNVIMKLQNRYDKNWIRVVKLEHNGGPSVARNTGWEVATQPFIAFLDADDAWHPRKLEIQFGWMLAHPHVAMTVHNCTVVLSGMPDLTLPDTWRATPVIPYRFLLFSGRDGFSTPSIIMRRNLPYRFEPMKRHSEDYLFKLQIVLDGNETWRLELPLVFLYKARYGERGQTADLWKMEKGNLDTYWRLQAERRISWVLTIVLCAFSLLKYLRRVIVVYRRKCKRNAYKVV</sequence>
<feature type="transmembrane region" description="Helical" evidence="1">
    <location>
        <begin position="243"/>
        <end position="260"/>
    </location>
</feature>
<evidence type="ECO:0000313" key="3">
    <source>
        <dbReference type="EMBL" id="KKO20949.1"/>
    </source>
</evidence>
<evidence type="ECO:0000313" key="4">
    <source>
        <dbReference type="Proteomes" id="UP000034954"/>
    </source>
</evidence>
<dbReference type="Pfam" id="PF00535">
    <property type="entry name" value="Glycos_transf_2"/>
    <property type="match status" value="1"/>
</dbReference>
<dbReference type="EC" id="2.4.1.-" evidence="3"/>
<name>A0A0M2V2M4_9BACT</name>
<dbReference type="InterPro" id="IPR029044">
    <property type="entry name" value="Nucleotide-diphossugar_trans"/>
</dbReference>
<keyword evidence="1" id="KW-0472">Membrane</keyword>
<evidence type="ECO:0000259" key="2">
    <source>
        <dbReference type="Pfam" id="PF00535"/>
    </source>
</evidence>
<dbReference type="Gene3D" id="3.90.550.10">
    <property type="entry name" value="Spore Coat Polysaccharide Biosynthesis Protein SpsA, Chain A"/>
    <property type="match status" value="1"/>
</dbReference>
<dbReference type="PANTHER" id="PTHR22916">
    <property type="entry name" value="GLYCOSYLTRANSFERASE"/>
    <property type="match status" value="1"/>
</dbReference>
<keyword evidence="3" id="KW-0808">Transferase</keyword>
<proteinExistence type="predicted"/>
<dbReference type="SUPFAM" id="SSF53448">
    <property type="entry name" value="Nucleotide-diphospho-sugar transferases"/>
    <property type="match status" value="1"/>
</dbReference>
<dbReference type="InterPro" id="IPR001173">
    <property type="entry name" value="Glyco_trans_2-like"/>
</dbReference>
<gene>
    <name evidence="3" type="ORF">BROFUL_00329</name>
</gene>
<reference evidence="3 4" key="1">
    <citation type="journal article" date="2013" name="BMC Microbiol.">
        <title>Identification of the type II cytochrome c maturation pathway in anammox bacteria by comparative genomics.</title>
        <authorList>
            <person name="Ferousi C."/>
            <person name="Speth D.R."/>
            <person name="Reimann J."/>
            <person name="Op den Camp H.J."/>
            <person name="Allen J.W."/>
            <person name="Keltjens J.T."/>
            <person name="Jetten M.S."/>
        </authorList>
    </citation>
    <scope>NUCLEOTIDE SEQUENCE [LARGE SCALE GENOMIC DNA]</scope>
    <source>
        <strain evidence="3">RU1</strain>
    </source>
</reference>
<keyword evidence="1" id="KW-1133">Transmembrane helix</keyword>
<dbReference type="AlphaFoldDB" id="A0A0M2V2M4"/>
<organism evidence="3 4">
    <name type="scientific">Candidatus Brocadia fulgida</name>
    <dbReference type="NCBI Taxonomy" id="380242"/>
    <lineage>
        <taxon>Bacteria</taxon>
        <taxon>Pseudomonadati</taxon>
        <taxon>Planctomycetota</taxon>
        <taxon>Candidatus Brocadiia</taxon>
        <taxon>Candidatus Brocadiales</taxon>
        <taxon>Candidatus Brocadiaceae</taxon>
        <taxon>Candidatus Brocadia</taxon>
    </lineage>
</organism>
<dbReference type="EMBL" id="LAQJ01000040">
    <property type="protein sequence ID" value="KKO20949.1"/>
    <property type="molecule type" value="Genomic_DNA"/>
</dbReference>
<feature type="domain" description="Glycosyltransferase 2-like" evidence="2">
    <location>
        <begin position="9"/>
        <end position="136"/>
    </location>
</feature>
<accession>A0A0M2V2M4</accession>
<dbReference type="CDD" id="cd00761">
    <property type="entry name" value="Glyco_tranf_GTA_type"/>
    <property type="match status" value="1"/>
</dbReference>